<dbReference type="PANTHER" id="PTHR10000:SF8">
    <property type="entry name" value="HAD SUPERFAMILY HYDROLASE-LIKE, TYPE 3"/>
    <property type="match status" value="1"/>
</dbReference>
<evidence type="ECO:0000313" key="2">
    <source>
        <dbReference type="Proteomes" id="UP000324974"/>
    </source>
</evidence>
<dbReference type="PANTHER" id="PTHR10000">
    <property type="entry name" value="PHOSPHOSERINE PHOSPHATASE"/>
    <property type="match status" value="1"/>
</dbReference>
<evidence type="ECO:0000313" key="1">
    <source>
        <dbReference type="EMBL" id="QEL20368.1"/>
    </source>
</evidence>
<dbReference type="EMBL" id="CP042425">
    <property type="protein sequence ID" value="QEL20368.1"/>
    <property type="molecule type" value="Genomic_DNA"/>
</dbReference>
<dbReference type="GO" id="GO:0000287">
    <property type="term" value="F:magnesium ion binding"/>
    <property type="evidence" value="ECO:0007669"/>
    <property type="project" value="TreeGrafter"/>
</dbReference>
<protein>
    <recommendedName>
        <fullName evidence="3">HAD family phosphatase</fullName>
    </recommendedName>
</protein>
<dbReference type="KEGG" id="lrs:PX52LOC_07461"/>
<sequence length="229" mass="24378">MRYLALATDYDGTVAHDGILDEKTLTALDRFRASGRKLIMVTGRELDDLFATCPHIDRFDRIVAENGALVYDPATKNVRLLTEPPPAKFIDRLKKEGVPLSVGRSIVATVEPHEHAVLAAIRDLGLEWHVIFNKGSVMALPSGVTKATGLVPTLADLAIPLEQVVGVGDAENDHAFLTLCGCAVAVANALPAVKERADLVTAGARGFGVTELIDRILADDLVGLGRAPG</sequence>
<dbReference type="Pfam" id="PF08282">
    <property type="entry name" value="Hydrolase_3"/>
    <property type="match status" value="2"/>
</dbReference>
<dbReference type="RefSeq" id="WP_149114676.1">
    <property type="nucleotide sequence ID" value="NZ_CP042425.1"/>
</dbReference>
<dbReference type="OrthoDB" id="9768060at2"/>
<dbReference type="SUPFAM" id="SSF56784">
    <property type="entry name" value="HAD-like"/>
    <property type="match status" value="1"/>
</dbReference>
<dbReference type="Proteomes" id="UP000324974">
    <property type="component" value="Chromosome"/>
</dbReference>
<name>A0A5C1AUB4_9BACT</name>
<evidence type="ECO:0008006" key="3">
    <source>
        <dbReference type="Google" id="ProtNLM"/>
    </source>
</evidence>
<dbReference type="InterPro" id="IPR036412">
    <property type="entry name" value="HAD-like_sf"/>
</dbReference>
<dbReference type="Gene3D" id="3.40.50.1000">
    <property type="entry name" value="HAD superfamily/HAD-like"/>
    <property type="match status" value="1"/>
</dbReference>
<proteinExistence type="predicted"/>
<dbReference type="Gene3D" id="3.90.1070.10">
    <property type="match status" value="1"/>
</dbReference>
<dbReference type="GO" id="GO:0016791">
    <property type="term" value="F:phosphatase activity"/>
    <property type="evidence" value="ECO:0007669"/>
    <property type="project" value="TreeGrafter"/>
</dbReference>
<accession>A0A5C1AUB4</accession>
<dbReference type="InterPro" id="IPR023214">
    <property type="entry name" value="HAD_sf"/>
</dbReference>
<dbReference type="AlphaFoldDB" id="A0A5C1AUB4"/>
<organism evidence="1 2">
    <name type="scientific">Limnoglobus roseus</name>
    <dbReference type="NCBI Taxonomy" id="2598579"/>
    <lineage>
        <taxon>Bacteria</taxon>
        <taxon>Pseudomonadati</taxon>
        <taxon>Planctomycetota</taxon>
        <taxon>Planctomycetia</taxon>
        <taxon>Gemmatales</taxon>
        <taxon>Gemmataceae</taxon>
        <taxon>Limnoglobus</taxon>
    </lineage>
</organism>
<reference evidence="2" key="1">
    <citation type="submission" date="2019-08" db="EMBL/GenBank/DDBJ databases">
        <title>Limnoglobus roseus gen. nov., sp. nov., a novel freshwater planctomycete with a giant genome from the family Gemmataceae.</title>
        <authorList>
            <person name="Kulichevskaya I.S."/>
            <person name="Naumoff D.G."/>
            <person name="Miroshnikov K."/>
            <person name="Ivanova A."/>
            <person name="Philippov D.A."/>
            <person name="Hakobyan A."/>
            <person name="Rijpstra I.C."/>
            <person name="Sinninghe Damste J.S."/>
            <person name="Liesack W."/>
            <person name="Dedysh S.N."/>
        </authorList>
    </citation>
    <scope>NUCLEOTIDE SEQUENCE [LARGE SCALE GENOMIC DNA]</scope>
    <source>
        <strain evidence="2">PX52</strain>
    </source>
</reference>
<dbReference type="GO" id="GO:0005829">
    <property type="term" value="C:cytosol"/>
    <property type="evidence" value="ECO:0007669"/>
    <property type="project" value="TreeGrafter"/>
</dbReference>
<gene>
    <name evidence="1" type="ORF">PX52LOC_07461</name>
</gene>
<keyword evidence="2" id="KW-1185">Reference proteome</keyword>